<evidence type="ECO:0000256" key="8">
    <source>
        <dbReference type="ARBA" id="ARBA00022989"/>
    </source>
</evidence>
<keyword evidence="7" id="KW-0965">Cell junction</keyword>
<feature type="transmembrane region" description="Helical" evidence="12">
    <location>
        <begin position="179"/>
        <end position="200"/>
    </location>
</feature>
<dbReference type="EMBL" id="OB661866">
    <property type="protein sequence ID" value="CAD7229097.1"/>
    <property type="molecule type" value="Genomic_DNA"/>
</dbReference>
<protein>
    <recommendedName>
        <fullName evidence="12">Innexin</fullName>
    </recommendedName>
</protein>
<dbReference type="PROSITE" id="PS51013">
    <property type="entry name" value="PANNEXIN"/>
    <property type="match status" value="1"/>
</dbReference>
<evidence type="ECO:0000256" key="7">
    <source>
        <dbReference type="ARBA" id="ARBA00022949"/>
    </source>
</evidence>
<dbReference type="AlphaFoldDB" id="A0A7R8WEY5"/>
<feature type="transmembrane region" description="Helical" evidence="12">
    <location>
        <begin position="111"/>
        <end position="133"/>
    </location>
</feature>
<keyword evidence="6" id="KW-0303">Gap junction</keyword>
<dbReference type="GO" id="GO:0034220">
    <property type="term" value="P:monoatomic ion transmembrane transport"/>
    <property type="evidence" value="ECO:0007669"/>
    <property type="project" value="UniProtKB-KW"/>
</dbReference>
<comment type="similarity">
    <text evidence="12">Belongs to the pannexin family.</text>
</comment>
<evidence type="ECO:0000256" key="9">
    <source>
        <dbReference type="ARBA" id="ARBA00023065"/>
    </source>
</evidence>
<evidence type="ECO:0000256" key="5">
    <source>
        <dbReference type="ARBA" id="ARBA00022692"/>
    </source>
</evidence>
<dbReference type="PANTHER" id="PTHR11893">
    <property type="entry name" value="INNEXIN"/>
    <property type="match status" value="1"/>
</dbReference>
<keyword evidence="9 12" id="KW-0406">Ion transport</keyword>
<keyword evidence="10 12" id="KW-0472">Membrane</keyword>
<dbReference type="GO" id="GO:0005921">
    <property type="term" value="C:gap junction"/>
    <property type="evidence" value="ECO:0007669"/>
    <property type="project" value="UniProtKB-SubCell"/>
</dbReference>
<dbReference type="OrthoDB" id="5867527at2759"/>
<accession>A0A7R8WEY5</accession>
<dbReference type="PRINTS" id="PR01262">
    <property type="entry name" value="INNEXIN"/>
</dbReference>
<organism evidence="13">
    <name type="scientific">Cyprideis torosa</name>
    <dbReference type="NCBI Taxonomy" id="163714"/>
    <lineage>
        <taxon>Eukaryota</taxon>
        <taxon>Metazoa</taxon>
        <taxon>Ecdysozoa</taxon>
        <taxon>Arthropoda</taxon>
        <taxon>Crustacea</taxon>
        <taxon>Oligostraca</taxon>
        <taxon>Ostracoda</taxon>
        <taxon>Podocopa</taxon>
        <taxon>Podocopida</taxon>
        <taxon>Cytherocopina</taxon>
        <taxon>Cytheroidea</taxon>
        <taxon>Cytherideidae</taxon>
        <taxon>Cyprideis</taxon>
    </lineage>
</organism>
<feature type="transmembrane region" description="Helical" evidence="12">
    <location>
        <begin position="272"/>
        <end position="293"/>
    </location>
</feature>
<evidence type="ECO:0000256" key="6">
    <source>
        <dbReference type="ARBA" id="ARBA00022868"/>
    </source>
</evidence>
<keyword evidence="4" id="KW-1003">Cell membrane</keyword>
<keyword evidence="3 12" id="KW-0813">Transport</keyword>
<dbReference type="GO" id="GO:0005243">
    <property type="term" value="F:gap junction channel activity"/>
    <property type="evidence" value="ECO:0007669"/>
    <property type="project" value="TreeGrafter"/>
</dbReference>
<proteinExistence type="inferred from homology"/>
<keyword evidence="5 12" id="KW-0812">Transmembrane</keyword>
<comment type="subcellular location">
    <subcellularLocation>
        <location evidence="1">Cell junction</location>
        <location evidence="1">Gap junction</location>
    </subcellularLocation>
    <subcellularLocation>
        <location evidence="2 12">Cell membrane</location>
        <topology evidence="2 12">Multi-pass membrane protein</topology>
    </subcellularLocation>
</comment>
<comment type="function">
    <text evidence="12">Structural component of the gap junctions.</text>
</comment>
<dbReference type="GO" id="GO:0005886">
    <property type="term" value="C:plasma membrane"/>
    <property type="evidence" value="ECO:0007669"/>
    <property type="project" value="UniProtKB-SubCell"/>
</dbReference>
<dbReference type="Pfam" id="PF00876">
    <property type="entry name" value="Innexin"/>
    <property type="match status" value="1"/>
</dbReference>
<evidence type="ECO:0000313" key="13">
    <source>
        <dbReference type="EMBL" id="CAD7229097.1"/>
    </source>
</evidence>
<evidence type="ECO:0000256" key="4">
    <source>
        <dbReference type="ARBA" id="ARBA00022475"/>
    </source>
</evidence>
<name>A0A7R8WEY5_9CRUS</name>
<keyword evidence="11 12" id="KW-0407">Ion channel</keyword>
<reference evidence="13" key="1">
    <citation type="submission" date="2020-11" db="EMBL/GenBank/DDBJ databases">
        <authorList>
            <person name="Tran Van P."/>
        </authorList>
    </citation>
    <scope>NUCLEOTIDE SEQUENCE</scope>
</reference>
<sequence length="365" mass="42657">MSVVGLLSSVSDYLKLQEVKTDNAIFRLCYMFTTAMLVAFSLIITFTGYIGDPIQCINSGDVPGNVINTYCWIMTTFTMPDAHTREVGFEVPHPGLSNAFGEERAAKYYTYYQWVVFVLFFQALMTYLPKYIWDMWEGNLMKTIVMGMNIGMISEEEKENKKKTLIDYMLRHIRHHNMYAVRYFFCELLSFVLILVQMGLMDSFFDGEFMRYGSQVLSYSEKDQEERADPMIYVFPRVTKCTFHKFGPSGTITRHDSLCVLPLNIVNEKTYIFLWFWFIIITVLQAMLIIYRLGLILMPALRPFVFHFYHRIIPKDTCEAIARKTSLGDWWVLFMLGSNMDPLIYREVMAELAKKIETDASNLRD</sequence>
<keyword evidence="8 12" id="KW-1133">Transmembrane helix</keyword>
<evidence type="ECO:0000256" key="1">
    <source>
        <dbReference type="ARBA" id="ARBA00004610"/>
    </source>
</evidence>
<dbReference type="InterPro" id="IPR000990">
    <property type="entry name" value="Innexin"/>
</dbReference>
<evidence type="ECO:0000256" key="11">
    <source>
        <dbReference type="ARBA" id="ARBA00023303"/>
    </source>
</evidence>
<evidence type="ECO:0000256" key="3">
    <source>
        <dbReference type="ARBA" id="ARBA00022448"/>
    </source>
</evidence>
<evidence type="ECO:0000256" key="2">
    <source>
        <dbReference type="ARBA" id="ARBA00004651"/>
    </source>
</evidence>
<dbReference type="PANTHER" id="PTHR11893:SF39">
    <property type="entry name" value="INNEXIN INX1"/>
    <property type="match status" value="1"/>
</dbReference>
<evidence type="ECO:0000256" key="12">
    <source>
        <dbReference type="RuleBase" id="RU010713"/>
    </source>
</evidence>
<gene>
    <name evidence="12" type="primary">inx</name>
    <name evidence="13" type="ORF">CTOB1V02_LOCUS6970</name>
</gene>
<feature type="transmembrane region" description="Helical" evidence="12">
    <location>
        <begin position="28"/>
        <end position="50"/>
    </location>
</feature>
<evidence type="ECO:0000256" key="10">
    <source>
        <dbReference type="ARBA" id="ARBA00023136"/>
    </source>
</evidence>